<dbReference type="EMBL" id="FN596494">
    <property type="protein sequence ID" value="CCB59301.1"/>
    <property type="molecule type" value="Genomic_DNA"/>
</dbReference>
<dbReference type="GO" id="GO:0006355">
    <property type="term" value="P:regulation of DNA-templated transcription"/>
    <property type="evidence" value="ECO:0000318"/>
    <property type="project" value="GO_Central"/>
</dbReference>
<feature type="region of interest" description="Disordered" evidence="9">
    <location>
        <begin position="175"/>
        <end position="218"/>
    </location>
</feature>
<evidence type="ECO:0000256" key="4">
    <source>
        <dbReference type="ARBA" id="ARBA00023125"/>
    </source>
</evidence>
<dbReference type="Pfam" id="PF00249">
    <property type="entry name" value="Myb_DNA-binding"/>
    <property type="match status" value="2"/>
</dbReference>
<feature type="compositionally biased region" description="Polar residues" evidence="9">
    <location>
        <begin position="112"/>
        <end position="121"/>
    </location>
</feature>
<dbReference type="InterPro" id="IPR009057">
    <property type="entry name" value="Homeodomain-like_sf"/>
</dbReference>
<evidence type="ECO:0000256" key="3">
    <source>
        <dbReference type="ARBA" id="ARBA00023015"/>
    </source>
</evidence>
<dbReference type="CDD" id="cd00167">
    <property type="entry name" value="SANT"/>
    <property type="match status" value="2"/>
</dbReference>
<organism evidence="12 13">
    <name type="scientific">Vitis vinifera</name>
    <name type="common">Grape</name>
    <dbReference type="NCBI Taxonomy" id="29760"/>
    <lineage>
        <taxon>Eukaryota</taxon>
        <taxon>Viridiplantae</taxon>
        <taxon>Streptophyta</taxon>
        <taxon>Embryophyta</taxon>
        <taxon>Tracheophyta</taxon>
        <taxon>Spermatophyta</taxon>
        <taxon>Magnoliopsida</taxon>
        <taxon>eudicotyledons</taxon>
        <taxon>Gunneridae</taxon>
        <taxon>Pentapetalae</taxon>
        <taxon>rosids</taxon>
        <taxon>Vitales</taxon>
        <taxon>Vitaceae</taxon>
        <taxon>Viteae</taxon>
        <taxon>Vitis</taxon>
    </lineage>
</organism>
<dbReference type="ExpressionAtlas" id="F6HXX8">
    <property type="expression patterns" value="baseline"/>
</dbReference>
<evidence type="ECO:0000256" key="9">
    <source>
        <dbReference type="SAM" id="MobiDB-lite"/>
    </source>
</evidence>
<keyword evidence="2" id="KW-0677">Repeat</keyword>
<dbReference type="eggNOG" id="KOG0048">
    <property type="taxonomic scope" value="Eukaryota"/>
</dbReference>
<dbReference type="SMART" id="SM00717">
    <property type="entry name" value="SANT"/>
    <property type="match status" value="2"/>
</dbReference>
<dbReference type="InterPro" id="IPR015495">
    <property type="entry name" value="Myb_TF_plants"/>
</dbReference>
<name>F6HXX8_VITVI</name>
<keyword evidence="4" id="KW-0238">DNA-binding</keyword>
<protein>
    <recommendedName>
        <fullName evidence="8">Myb-related protein 123</fullName>
    </recommendedName>
</protein>
<accession>F6HXX8</accession>
<feature type="domain" description="Myb-like" evidence="10">
    <location>
        <begin position="9"/>
        <end position="61"/>
    </location>
</feature>
<evidence type="ECO:0000313" key="13">
    <source>
        <dbReference type="Proteomes" id="UP000009183"/>
    </source>
</evidence>
<keyword evidence="7" id="KW-0539">Nucleus</keyword>
<evidence type="ECO:0000256" key="8">
    <source>
        <dbReference type="ARBA" id="ARBA00083772"/>
    </source>
</evidence>
<evidence type="ECO:0000256" key="6">
    <source>
        <dbReference type="ARBA" id="ARBA00023163"/>
    </source>
</evidence>
<evidence type="ECO:0000313" key="12">
    <source>
        <dbReference type="EMBL" id="CCB59301.1"/>
    </source>
</evidence>
<evidence type="ECO:0000259" key="10">
    <source>
        <dbReference type="PROSITE" id="PS50090"/>
    </source>
</evidence>
<reference evidence="13" key="1">
    <citation type="journal article" date="2007" name="Nature">
        <title>The grapevine genome sequence suggests ancestral hexaploidization in major angiosperm phyla.</title>
        <authorList>
            <consortium name="The French-Italian Public Consortium for Grapevine Genome Characterization."/>
            <person name="Jaillon O."/>
            <person name="Aury J.-M."/>
            <person name="Noel B."/>
            <person name="Policriti A."/>
            <person name="Clepet C."/>
            <person name="Casagrande A."/>
            <person name="Choisne N."/>
            <person name="Aubourg S."/>
            <person name="Vitulo N."/>
            <person name="Jubin C."/>
            <person name="Vezzi A."/>
            <person name="Legeai F."/>
            <person name="Hugueney P."/>
            <person name="Dasilva C."/>
            <person name="Horner D."/>
            <person name="Mica E."/>
            <person name="Jublot D."/>
            <person name="Poulain J."/>
            <person name="Bruyere C."/>
            <person name="Billault A."/>
            <person name="Segurens B."/>
            <person name="Gouyvenoux M."/>
            <person name="Ugarte E."/>
            <person name="Cattonaro F."/>
            <person name="Anthouard V."/>
            <person name="Vico V."/>
            <person name="Del Fabbro C."/>
            <person name="Alaux M."/>
            <person name="Di Gaspero G."/>
            <person name="Dumas V."/>
            <person name="Felice N."/>
            <person name="Paillard S."/>
            <person name="Juman I."/>
            <person name="Moroldo M."/>
            <person name="Scalabrin S."/>
            <person name="Canaguier A."/>
            <person name="Le Clainche I."/>
            <person name="Malacrida G."/>
            <person name="Durand E."/>
            <person name="Pesole G."/>
            <person name="Laucou V."/>
            <person name="Chatelet P."/>
            <person name="Merdinoglu D."/>
            <person name="Delledonne M."/>
            <person name="Pezzotti M."/>
            <person name="Lecharny A."/>
            <person name="Scarpelli C."/>
            <person name="Artiguenave F."/>
            <person name="Pe M.E."/>
            <person name="Valle G."/>
            <person name="Morgante M."/>
            <person name="Caboche M."/>
            <person name="Adam-Blondon A.-F."/>
            <person name="Weissenbach J."/>
            <person name="Quetier F."/>
            <person name="Wincker P."/>
        </authorList>
    </citation>
    <scope>NUCLEOTIDE SEQUENCE [LARGE SCALE GENOMIC DNA]</scope>
    <source>
        <strain evidence="13">cv. Pinot noir / PN40024</strain>
    </source>
</reference>
<dbReference type="InParanoid" id="F6HXX8"/>
<keyword evidence="5" id="KW-0010">Activator</keyword>
<dbReference type="STRING" id="29760.F6HXX8"/>
<proteinExistence type="predicted"/>
<gene>
    <name evidence="12" type="ordered locus">VIT_09s0002g01400</name>
</gene>
<feature type="region of interest" description="Disordered" evidence="9">
    <location>
        <begin position="112"/>
        <end position="151"/>
    </location>
</feature>
<dbReference type="FunCoup" id="F6HXX8">
    <property type="interactions" value="1"/>
</dbReference>
<dbReference type="InterPro" id="IPR017930">
    <property type="entry name" value="Myb_dom"/>
</dbReference>
<dbReference type="PROSITE" id="PS50090">
    <property type="entry name" value="MYB_LIKE"/>
    <property type="match status" value="2"/>
</dbReference>
<feature type="domain" description="Myb-like" evidence="10">
    <location>
        <begin position="62"/>
        <end position="112"/>
    </location>
</feature>
<evidence type="ECO:0000256" key="1">
    <source>
        <dbReference type="ARBA" id="ARBA00004123"/>
    </source>
</evidence>
<dbReference type="InterPro" id="IPR001005">
    <property type="entry name" value="SANT/Myb"/>
</dbReference>
<dbReference type="GO" id="GO:0030154">
    <property type="term" value="P:cell differentiation"/>
    <property type="evidence" value="ECO:0000318"/>
    <property type="project" value="GO_Central"/>
</dbReference>
<dbReference type="FunFam" id="1.10.10.60:FF:000302">
    <property type="entry name" value="Transcription factor TT2"/>
    <property type="match status" value="1"/>
</dbReference>
<evidence type="ECO:0000256" key="2">
    <source>
        <dbReference type="ARBA" id="ARBA00022737"/>
    </source>
</evidence>
<evidence type="ECO:0000256" key="7">
    <source>
        <dbReference type="ARBA" id="ARBA00023242"/>
    </source>
</evidence>
<dbReference type="AlphaFoldDB" id="F6HXX8"/>
<sequence>MGRSPCCAKEGLNRGAWTATEDKILTEYIKVHGEGKWRNLPKKAGLKRCGKSCRLRWLNYLRPDIKRGNITHDEEELIIRLHKLLGNRWSLIAGRLPGRTDNEIKNYWNTNIGKKISSTPNHRPRIQSEERPNSTSISPRPSLNNGPPPVLHAKPSRCTKVFIATEPPKVDQVIETRPVSLGPSTVQGLAMAHDQKAEEPDSSPAIGSGNENDSNPSDFMIDFEMDANFLSEFLNSDFSQLCDFHDGVEADSNTNNTSSTSQHSSPNATEAPLLMNEEETLQNSNLFSLDSFLDCEMDWPNMISNFLFFKIYQRIIRLYMIPFNWNFNIFKFLQICFHDHVEF</sequence>
<dbReference type="Proteomes" id="UP000009183">
    <property type="component" value="Chromosome 9"/>
</dbReference>
<dbReference type="OrthoDB" id="2143914at2759"/>
<dbReference type="PROSITE" id="PS51294">
    <property type="entry name" value="HTH_MYB"/>
    <property type="match status" value="2"/>
</dbReference>
<keyword evidence="3" id="KW-0805">Transcription regulation</keyword>
<dbReference type="GO" id="GO:0005634">
    <property type="term" value="C:nucleus"/>
    <property type="evidence" value="ECO:0000318"/>
    <property type="project" value="GO_Central"/>
</dbReference>
<evidence type="ECO:0000259" key="11">
    <source>
        <dbReference type="PROSITE" id="PS51294"/>
    </source>
</evidence>
<evidence type="ECO:0000256" key="5">
    <source>
        <dbReference type="ARBA" id="ARBA00023159"/>
    </source>
</evidence>
<feature type="compositionally biased region" description="Polar residues" evidence="9">
    <location>
        <begin position="133"/>
        <end position="145"/>
    </location>
</feature>
<keyword evidence="6" id="KW-0804">Transcription</keyword>
<comment type="subcellular location">
    <subcellularLocation>
        <location evidence="1">Nucleus</location>
    </subcellularLocation>
</comment>
<feature type="domain" description="HTH myb-type" evidence="11">
    <location>
        <begin position="9"/>
        <end position="61"/>
    </location>
</feature>
<dbReference type="FunFam" id="1.10.10.60:FF:000001">
    <property type="entry name" value="MYB-related transcription factor"/>
    <property type="match status" value="1"/>
</dbReference>
<feature type="domain" description="HTH myb-type" evidence="11">
    <location>
        <begin position="62"/>
        <end position="116"/>
    </location>
</feature>
<dbReference type="PaxDb" id="29760-VIT_09s0002g01400.t01"/>
<dbReference type="HOGENOM" id="CLU_028567_6_7_1"/>
<dbReference type="Gene3D" id="1.10.10.60">
    <property type="entry name" value="Homeodomain-like"/>
    <property type="match status" value="2"/>
</dbReference>
<dbReference type="PANTHER" id="PTHR47999">
    <property type="entry name" value="TRANSCRIPTION FACTOR MYB8-RELATED-RELATED"/>
    <property type="match status" value="1"/>
</dbReference>
<dbReference type="PANTHER" id="PTHR47999:SF70">
    <property type="entry name" value="ANTHOCYANIN REGULATORY C1 PROTEIN-LIKE"/>
    <property type="match status" value="1"/>
</dbReference>
<keyword evidence="13" id="KW-1185">Reference proteome</keyword>
<dbReference type="GO" id="GO:0000976">
    <property type="term" value="F:transcription cis-regulatory region binding"/>
    <property type="evidence" value="ECO:0000318"/>
    <property type="project" value="GO_Central"/>
</dbReference>
<dbReference type="SUPFAM" id="SSF46689">
    <property type="entry name" value="Homeodomain-like"/>
    <property type="match status" value="1"/>
</dbReference>